<organism evidence="1">
    <name type="scientific">Oscillatoriales cyanobacterium SpSt-402</name>
    <dbReference type="NCBI Taxonomy" id="2282168"/>
    <lineage>
        <taxon>Bacteria</taxon>
        <taxon>Bacillati</taxon>
        <taxon>Cyanobacteriota</taxon>
        <taxon>Cyanophyceae</taxon>
        <taxon>Oscillatoriophycideae</taxon>
        <taxon>Oscillatoriales</taxon>
    </lineage>
</organism>
<dbReference type="EMBL" id="DSRD01000874">
    <property type="protein sequence ID" value="HGW95393.1"/>
    <property type="molecule type" value="Genomic_DNA"/>
</dbReference>
<proteinExistence type="predicted"/>
<name>A0A832H5T0_9CYAN</name>
<reference evidence="1" key="1">
    <citation type="journal article" date="2020" name="mSystems">
        <title>Genome- and Community-Level Interaction Insights into Carbon Utilization and Element Cycling Functions of Hydrothermarchaeota in Hydrothermal Sediment.</title>
        <authorList>
            <person name="Zhou Z."/>
            <person name="Liu Y."/>
            <person name="Xu W."/>
            <person name="Pan J."/>
            <person name="Luo Z.H."/>
            <person name="Li M."/>
        </authorList>
    </citation>
    <scope>NUCLEOTIDE SEQUENCE [LARGE SCALE GENOMIC DNA]</scope>
    <source>
        <strain evidence="1">SpSt-402</strain>
    </source>
</reference>
<dbReference type="AlphaFoldDB" id="A0A832H5T0"/>
<evidence type="ECO:0000313" key="1">
    <source>
        <dbReference type="EMBL" id="HGW95393.1"/>
    </source>
</evidence>
<gene>
    <name evidence="1" type="ORF">ENR47_14120</name>
</gene>
<sequence>MIRTLGISQFDQCILNISLINLCNQESYVGQSIRQLHNLLDENDAPNDPWRTLHQLNLYIPHPDQQYDGITLQAGLTKGYNIEVKTVADPSQIPCKVPEGGQFVVVMRQKGLDDGFVIAATGFFIRPLALLSLDFIVDVSTPEYQSIVVKHPVIRDYPPGWEDKLKHFLDQTIPYDALPNLVGYVDQAVNRDYRPPSWDEVHLAAKGFAGV</sequence>
<accession>A0A832H5T0</accession>
<comment type="caution">
    <text evidence="1">The sequence shown here is derived from an EMBL/GenBank/DDBJ whole genome shotgun (WGS) entry which is preliminary data.</text>
</comment>
<protein>
    <submittedName>
        <fullName evidence="1">Uncharacterized protein</fullName>
    </submittedName>
</protein>